<evidence type="ECO:0000256" key="1">
    <source>
        <dbReference type="SAM" id="MobiDB-lite"/>
    </source>
</evidence>
<feature type="region of interest" description="Disordered" evidence="1">
    <location>
        <begin position="75"/>
        <end position="95"/>
    </location>
</feature>
<reference evidence="2" key="2">
    <citation type="submission" date="2007-03" db="EMBL/GenBank/DDBJ databases">
        <authorList>
            <consortium name="The International Medicago Genome Annotation Group"/>
        </authorList>
    </citation>
    <scope>NUCLEOTIDE SEQUENCE</scope>
</reference>
<gene>
    <name evidence="2" type="ORF">MtrDRAFT_AC157502g21v2</name>
</gene>
<evidence type="ECO:0000313" key="2">
    <source>
        <dbReference type="EMBL" id="ABN08549.1"/>
    </source>
</evidence>
<proteinExistence type="predicted"/>
<protein>
    <submittedName>
        <fullName evidence="2">Uncharacterized protein</fullName>
    </submittedName>
</protein>
<sequence length="95" mass="10447">MARVNTLVSMHMTGLKHVPAFLHRTCGLQRLLDEAPHFTESVVVSFSCIRVIPHHPQGTLRSIVEIAPSPCRSTALPPLPSSLGPTEYPANKRIK</sequence>
<dbReference type="EMBL" id="AC157502">
    <property type="protein sequence ID" value="ABN08549.1"/>
    <property type="molecule type" value="Genomic_DNA"/>
</dbReference>
<reference evidence="2" key="1">
    <citation type="submission" date="2005-05" db="EMBL/GenBank/DDBJ databases">
        <authorList>
            <person name="Town C.D."/>
        </authorList>
    </citation>
    <scope>NUCLEOTIDE SEQUENCE</scope>
</reference>
<organism evidence="2">
    <name type="scientific">Medicago truncatula</name>
    <name type="common">Barrel medic</name>
    <name type="synonym">Medicago tribuloides</name>
    <dbReference type="NCBI Taxonomy" id="3880"/>
    <lineage>
        <taxon>Eukaryota</taxon>
        <taxon>Viridiplantae</taxon>
        <taxon>Streptophyta</taxon>
        <taxon>Embryophyta</taxon>
        <taxon>Tracheophyta</taxon>
        <taxon>Spermatophyta</taxon>
        <taxon>Magnoliopsida</taxon>
        <taxon>eudicotyledons</taxon>
        <taxon>Gunneridae</taxon>
        <taxon>Pentapetalae</taxon>
        <taxon>rosids</taxon>
        <taxon>fabids</taxon>
        <taxon>Fabales</taxon>
        <taxon>Fabaceae</taxon>
        <taxon>Papilionoideae</taxon>
        <taxon>50 kb inversion clade</taxon>
        <taxon>NPAAA clade</taxon>
        <taxon>Hologalegina</taxon>
        <taxon>IRL clade</taxon>
        <taxon>Trifolieae</taxon>
        <taxon>Medicago</taxon>
    </lineage>
</organism>
<dbReference type="AlphaFoldDB" id="A2Q4J9"/>
<name>A2Q4J9_MEDTR</name>
<accession>A2Q4J9</accession>